<dbReference type="Proteomes" id="UP001642484">
    <property type="component" value="Unassembled WGS sequence"/>
</dbReference>
<feature type="transmembrane region" description="Helical" evidence="6">
    <location>
        <begin position="572"/>
        <end position="590"/>
    </location>
</feature>
<feature type="transmembrane region" description="Helical" evidence="6">
    <location>
        <begin position="642"/>
        <end position="665"/>
    </location>
</feature>
<dbReference type="Pfam" id="PF13410">
    <property type="entry name" value="GST_C_2"/>
    <property type="match status" value="1"/>
</dbReference>
<dbReference type="SUPFAM" id="SSF102405">
    <property type="entry name" value="MCP/YpsA-like"/>
    <property type="match status" value="1"/>
</dbReference>
<evidence type="ECO:0000256" key="4">
    <source>
        <dbReference type="ARBA" id="ARBA00023136"/>
    </source>
</evidence>
<evidence type="ECO:0000259" key="7">
    <source>
        <dbReference type="Pfam" id="PF01490"/>
    </source>
</evidence>
<sequence length="1608" mass="175886">MRRSARRIVEVSWEDLQRAAGPPSPRVFEAKERLFGAAMPQLKFWHDAAGWCPHCMVSWVVLEELRVPYVMDVTPLRAYLKDGEKKKQRMVPVIQLIDEILPKREVFGGRSPCHDPPFDSISDAKERSSASEWIFEDALKHVGRGEQVCAMLSERFPAELRRAGLTTAPPRAAQSTQWSLFGQLQAAHSAYKRLPGGRPTWGVAGAEPQHQEQLTAALDALETALAASARQTASPSYFLNGSKPNMIDLMLLPMLERVEALLLHPFLQPSRLHLSTWPRIWAMLAEGRRPGVCSFGELTSDAETLLAISLREDPGRTPYTEGARAPGPQLAAGAAERAEARSLTLQHYAGLTCQRRRLETAALGWGTPERTQHPGKNILAFSTCSRRSELRRSDGSETASTGATTLVARPAVLRIGLPRSPGRLDCEVYVADGRRVTAEDSEDLLAALADPLLGRPDDLGCPDPSKIRCSAASTPDTDPASPKTGTAPLGSPARVRAPDGDGAMMSVSEASFTLLNFLMNVGQFTLPVLFVRHGWSAVVLIVIGSMLCAHTALLMADSLVQLMRRGVPTPDYAELAVAAVGQNFALLAHACSMTELLTYNCMNLIALGKGVVSVFPMLSMETAMCLCIAISIGLSAVPDRHFAYIALIAALAILAAEGTCVLGGLELPEWEEPELLFSHPLQIPSSFALIIFAAGTHPLIPCLMHNTGTREDFRSSILIGWAMFTAISLALGGFSIQPLITDNTGRDLSLKTVPGARTVLETGDAVLGPLIKGANLVPPKSPPGRVEGTEGELRRRKSVSASTRTVMATRPSCVQAMSKRSLEEVRMALQAGGGNRRGGKPPWVYAGAYKNNDFLNSTEVMFFGSARAKPKDQYEAAVKEAEAKVAASHDPGDAKLQSALTRLKKQEFLVGMFDVVRETCRLLTLWTQNRAKQGLPEYHVGTGGGPGMMAAANEGAAQAKGKSIGFGISVPFEDGLNPYVTESLGFEFHYFFTRKFWMAFKCMGLVVAPGGFGTCDELFELLTLMQTGKIKRQLPARDSAGRRTPEIVLIGKKFWKDCIQWDAHRASGTDRTGPFVHYGMISDWAGTHGRGAVRTGDSQQLRFADTAEDERGRFGRVGGGVDRRGELGSRIVVSRKKLGQRRRRVPSLELLRRDGLQADLLLLTQIAGGRADRRWLRKLHVLEEARQREVLPDVQLVNVVMAQAIWHLALPLLRHLEIATPRALRPSAVSLGTAAARCDRASKWRHSLRLWSHAAETTLPRSQTTANSVLSALARGAHWTRSLVLLTSSSADAMRTDLITMGSLLSSRIWRFSTASLDWMGLRGLRPHLGIYQAILRDKVNRWPDRWHGALTVLATARSSALQLDEVLVSTALRAWRHAVDVPLTLRRRGLRCDAVAVGSAVRGFAEARRWRCALHWADRADLKDVTAVVGSGVTWTQALAIRTRSAERACDALLDERVARACAAADAWHHAWRLRNALLAPWTLALVALASSRVEPVALLCARSWQWRTSLALGGVAGATPGQWQRIVQDLPSAGALASLATARRWREAFQVFKRQRNSPSRTAGRANWELEVLVWNAGIVGNKYWESSLLILRDMEVALVRKDLAT</sequence>
<dbReference type="Pfam" id="PF01490">
    <property type="entry name" value="Aa_trans"/>
    <property type="match status" value="1"/>
</dbReference>
<proteinExistence type="predicted"/>
<dbReference type="SUPFAM" id="SSF47616">
    <property type="entry name" value="GST C-terminal domain-like"/>
    <property type="match status" value="1"/>
</dbReference>
<dbReference type="InterPro" id="IPR031100">
    <property type="entry name" value="LOG_fam"/>
</dbReference>
<evidence type="ECO:0000313" key="9">
    <source>
        <dbReference type="Proteomes" id="UP001642484"/>
    </source>
</evidence>
<comment type="subcellular location">
    <subcellularLocation>
        <location evidence="1">Membrane</location>
    </subcellularLocation>
</comment>
<feature type="transmembrane region" description="Helical" evidence="6">
    <location>
        <begin position="537"/>
        <end position="560"/>
    </location>
</feature>
<evidence type="ECO:0000256" key="2">
    <source>
        <dbReference type="ARBA" id="ARBA00022692"/>
    </source>
</evidence>
<feature type="region of interest" description="Disordered" evidence="5">
    <location>
        <begin position="464"/>
        <end position="500"/>
    </location>
</feature>
<feature type="transmembrane region" description="Helical" evidence="6">
    <location>
        <begin position="610"/>
        <end position="630"/>
    </location>
</feature>
<name>A0ABP0ST36_9DINO</name>
<feature type="region of interest" description="Disordered" evidence="5">
    <location>
        <begin position="779"/>
        <end position="805"/>
    </location>
</feature>
<dbReference type="Gene3D" id="3.40.50.450">
    <property type="match status" value="1"/>
</dbReference>
<dbReference type="InterPro" id="IPR036282">
    <property type="entry name" value="Glutathione-S-Trfase_C_sf"/>
</dbReference>
<dbReference type="PANTHER" id="PTHR43393:SF3">
    <property type="entry name" value="LYSINE DECARBOXYLASE-LIKE PROTEIN"/>
    <property type="match status" value="1"/>
</dbReference>
<accession>A0ABP0ST36</accession>
<comment type="caution">
    <text evidence="8">The sequence shown here is derived from an EMBL/GenBank/DDBJ whole genome shotgun (WGS) entry which is preliminary data.</text>
</comment>
<dbReference type="Pfam" id="PF03641">
    <property type="entry name" value="Lysine_decarbox"/>
    <property type="match status" value="1"/>
</dbReference>
<dbReference type="PANTHER" id="PTHR43393">
    <property type="entry name" value="CYTOKININ RIBOSIDE 5'-MONOPHOSPHATE PHOSPHORIBOHYDROLASE"/>
    <property type="match status" value="1"/>
</dbReference>
<keyword evidence="3 6" id="KW-1133">Transmembrane helix</keyword>
<dbReference type="InterPro" id="IPR052341">
    <property type="entry name" value="LOG_family_nucleotidases"/>
</dbReference>
<dbReference type="EMBL" id="CAXAMN010028140">
    <property type="protein sequence ID" value="CAK9115381.1"/>
    <property type="molecule type" value="Genomic_DNA"/>
</dbReference>
<protein>
    <recommendedName>
        <fullName evidence="7">Amino acid transporter transmembrane domain-containing protein</fullName>
    </recommendedName>
</protein>
<keyword evidence="4 6" id="KW-0472">Membrane</keyword>
<dbReference type="Gene3D" id="1.20.1050.10">
    <property type="match status" value="1"/>
</dbReference>
<feature type="domain" description="Amino acid transporter transmembrane" evidence="7">
    <location>
        <begin position="506"/>
        <end position="734"/>
    </location>
</feature>
<dbReference type="InterPro" id="IPR013057">
    <property type="entry name" value="AA_transpt_TM"/>
</dbReference>
<evidence type="ECO:0000256" key="1">
    <source>
        <dbReference type="ARBA" id="ARBA00004370"/>
    </source>
</evidence>
<evidence type="ECO:0000256" key="3">
    <source>
        <dbReference type="ARBA" id="ARBA00022989"/>
    </source>
</evidence>
<feature type="transmembrane region" description="Helical" evidence="6">
    <location>
        <begin position="685"/>
        <end position="704"/>
    </location>
</feature>
<reference evidence="8 9" key="1">
    <citation type="submission" date="2024-02" db="EMBL/GenBank/DDBJ databases">
        <authorList>
            <person name="Chen Y."/>
            <person name="Shah S."/>
            <person name="Dougan E. K."/>
            <person name="Thang M."/>
            <person name="Chan C."/>
        </authorList>
    </citation>
    <scope>NUCLEOTIDE SEQUENCE [LARGE SCALE GENOMIC DNA]</scope>
</reference>
<evidence type="ECO:0000256" key="5">
    <source>
        <dbReference type="SAM" id="MobiDB-lite"/>
    </source>
</evidence>
<gene>
    <name evidence="8" type="ORF">CCMP2556_LOCUS53330</name>
</gene>
<dbReference type="CDD" id="cd00299">
    <property type="entry name" value="GST_C_family"/>
    <property type="match status" value="1"/>
</dbReference>
<organism evidence="8 9">
    <name type="scientific">Durusdinium trenchii</name>
    <dbReference type="NCBI Taxonomy" id="1381693"/>
    <lineage>
        <taxon>Eukaryota</taxon>
        <taxon>Sar</taxon>
        <taxon>Alveolata</taxon>
        <taxon>Dinophyceae</taxon>
        <taxon>Suessiales</taxon>
        <taxon>Symbiodiniaceae</taxon>
        <taxon>Durusdinium</taxon>
    </lineage>
</organism>
<keyword evidence="2 6" id="KW-0812">Transmembrane</keyword>
<feature type="transmembrane region" description="Helical" evidence="6">
    <location>
        <begin position="716"/>
        <end position="736"/>
    </location>
</feature>
<evidence type="ECO:0000256" key="6">
    <source>
        <dbReference type="SAM" id="Phobius"/>
    </source>
</evidence>
<evidence type="ECO:0000313" key="8">
    <source>
        <dbReference type="EMBL" id="CAK9115381.1"/>
    </source>
</evidence>
<keyword evidence="9" id="KW-1185">Reference proteome</keyword>